<sequence length="374" mass="39951">MPKASGDPLKAGLPDSGEIEVSIFGPGKGESILVHLGANEWMVVDSCLNQSDKSHPTLEYLQGLGVDIATQVVLVVGTHAHDDHIAGLAAVFAAAKGAKFAASAAATTEEFFAQMEVDLTIEPHLRSSIRAEYAEILAEVDRRVDAGLYAMARRELWIRNSGSSGPSGRVVALSPSDTAFKRAQKRLAAGTANLDDRVKLSKGDPNEMAVALWVEVGNQVALLGADLLKGPAGCGWGAVLSDLKSPFWTPTAKASLFKVPHHGAPNAHHDGVWNDILEPEVVGVMAPYRAGVTPRPAPDDIQRILALTPHAFITATPTRPEPKAVRKTAASLRELTASVREPWGVPGHVRARRRDGAADWTVETFWPARHLSQV</sequence>
<comment type="caution">
    <text evidence="1">The sequence shown here is derived from an EMBL/GenBank/DDBJ whole genome shotgun (WGS) entry which is preliminary data.</text>
</comment>
<dbReference type="InterPro" id="IPR036866">
    <property type="entry name" value="RibonucZ/Hydroxyglut_hydro"/>
</dbReference>
<dbReference type="EMBL" id="SMKX01000009">
    <property type="protein sequence ID" value="TDD62007.1"/>
    <property type="molecule type" value="Genomic_DNA"/>
</dbReference>
<keyword evidence="1" id="KW-0378">Hydrolase</keyword>
<reference evidence="1 2" key="1">
    <citation type="submission" date="2019-03" db="EMBL/GenBank/DDBJ databases">
        <title>Draft genome sequences of novel Actinobacteria.</title>
        <authorList>
            <person name="Sahin N."/>
            <person name="Ay H."/>
            <person name="Saygin H."/>
        </authorList>
    </citation>
    <scope>NUCLEOTIDE SEQUENCE [LARGE SCALE GENOMIC DNA]</scope>
    <source>
        <strain evidence="1 2">JCM 13523</strain>
    </source>
</reference>
<keyword evidence="2" id="KW-1185">Reference proteome</keyword>
<dbReference type="GO" id="GO:0016787">
    <property type="term" value="F:hydrolase activity"/>
    <property type="evidence" value="ECO:0007669"/>
    <property type="project" value="UniProtKB-KW"/>
</dbReference>
<name>A0A4V6PEA0_9ACTN</name>
<evidence type="ECO:0000313" key="2">
    <source>
        <dbReference type="Proteomes" id="UP000295124"/>
    </source>
</evidence>
<gene>
    <name evidence="1" type="ORF">E1263_05160</name>
</gene>
<accession>A0A4V6PEA0</accession>
<dbReference type="Gene3D" id="3.60.15.10">
    <property type="entry name" value="Ribonuclease Z/Hydroxyacylglutathione hydrolase-like"/>
    <property type="match status" value="1"/>
</dbReference>
<dbReference type="Proteomes" id="UP000295124">
    <property type="component" value="Unassembled WGS sequence"/>
</dbReference>
<dbReference type="AlphaFoldDB" id="A0A4V6PEA0"/>
<protein>
    <submittedName>
        <fullName evidence="1">MBL fold metallo-hydrolase</fullName>
    </submittedName>
</protein>
<proteinExistence type="predicted"/>
<dbReference type="SUPFAM" id="SSF56281">
    <property type="entry name" value="Metallo-hydrolase/oxidoreductase"/>
    <property type="match status" value="1"/>
</dbReference>
<dbReference type="RefSeq" id="WP_132165905.1">
    <property type="nucleotide sequence ID" value="NZ_SMKX01000009.1"/>
</dbReference>
<organism evidence="1 2">
    <name type="scientific">Kribbella antibiotica</name>
    <dbReference type="NCBI Taxonomy" id="190195"/>
    <lineage>
        <taxon>Bacteria</taxon>
        <taxon>Bacillati</taxon>
        <taxon>Actinomycetota</taxon>
        <taxon>Actinomycetes</taxon>
        <taxon>Propionibacteriales</taxon>
        <taxon>Kribbellaceae</taxon>
        <taxon>Kribbella</taxon>
    </lineage>
</organism>
<evidence type="ECO:0000313" key="1">
    <source>
        <dbReference type="EMBL" id="TDD62007.1"/>
    </source>
</evidence>
<dbReference type="OrthoDB" id="292594at2"/>